<sequence length="343" mass="37563">MTPELPVLRLGLAGFAEAAQERFQQLLGRLPGAAVRWEIVPLEEADAWWINGARTQQLADGTLRVASGAPGGRSLQLDLSGIDRPIAFGLPLAPRGLTPERSFDPESPPSVAAVLAQFETLLRPLSAQFLLASQILERETALGRGSHRVVASGRLLAIVNLQGDASVLATVRAADFEKSVWEPRPTSDEPLPRGFVRTTLSHLMWQYALRTGRDVLPARYRNCTLYFRRPPRLPQRLLLDSHLLLMRELAVEPATLEQLQRRTGLAPRLLERDLGALYLVGSVTSNARRVVWSPSSGRREGPDSGLPNGQDTQEGALDVQGVAPQWKPEHPPDMTAPAPIPRG</sequence>
<evidence type="ECO:0000313" key="2">
    <source>
        <dbReference type="EMBL" id="AEG92078.1"/>
    </source>
</evidence>
<name>F5XZP9_RAMTT</name>
<proteinExistence type="predicted"/>
<protein>
    <submittedName>
        <fullName evidence="2">Uncharacterized protein</fullName>
    </submittedName>
</protein>
<accession>F5XZP9</accession>
<dbReference type="Proteomes" id="UP000008385">
    <property type="component" value="Chromosome"/>
</dbReference>
<feature type="region of interest" description="Disordered" evidence="1">
    <location>
        <begin position="292"/>
        <end position="343"/>
    </location>
</feature>
<organism evidence="2 3">
    <name type="scientific">Ramlibacter tataouinensis (strain ATCC BAA-407 / DSM 14655 / LMG 21543 / TTB310)</name>
    <dbReference type="NCBI Taxonomy" id="365046"/>
    <lineage>
        <taxon>Bacteria</taxon>
        <taxon>Pseudomonadati</taxon>
        <taxon>Pseudomonadota</taxon>
        <taxon>Betaproteobacteria</taxon>
        <taxon>Burkholderiales</taxon>
        <taxon>Comamonadaceae</taxon>
        <taxon>Ramlibacter</taxon>
    </lineage>
</organism>
<dbReference type="EMBL" id="CP000245">
    <property type="protein sequence ID" value="AEG92078.1"/>
    <property type="molecule type" value="Genomic_DNA"/>
</dbReference>
<dbReference type="KEGG" id="rta:Rta_09940"/>
<reference evidence="2 3" key="2">
    <citation type="journal article" date="2011" name="PLoS ONE">
        <title>The Cyst-Dividing Bacterium Ramlibacter tataouinensis TTB310 Genome Reveals a Well-Stocked Toolbox for Adaptation to a Desert Environment.</title>
        <authorList>
            <person name="De Luca G."/>
            <person name="Barakat M."/>
            <person name="Ortet P."/>
            <person name="Fochesato S."/>
            <person name="Jourlin-Castelli C."/>
            <person name="Ansaldi M."/>
            <person name="Py B."/>
            <person name="Fichant G."/>
            <person name="Coutinho P.M."/>
            <person name="Voulhoux R."/>
            <person name="Bastien O."/>
            <person name="Marechal E."/>
            <person name="Henrissat B."/>
            <person name="Quentin Y."/>
            <person name="Noirot P."/>
            <person name="Filloux A."/>
            <person name="Mejean V."/>
            <person name="Dubow M.S."/>
            <person name="Barras F."/>
            <person name="Barbe V."/>
            <person name="Weissenbach J."/>
            <person name="Mihalcescu I."/>
            <person name="Vermeglio A."/>
            <person name="Achouak W."/>
            <person name="Heulin T."/>
        </authorList>
    </citation>
    <scope>NUCLEOTIDE SEQUENCE [LARGE SCALE GENOMIC DNA]</scope>
    <source>
        <strain evidence="3">ATCC BAA-407 / DSM 14655 / LMG 21543 / TTB310</strain>
    </source>
</reference>
<evidence type="ECO:0000256" key="1">
    <source>
        <dbReference type="SAM" id="MobiDB-lite"/>
    </source>
</evidence>
<dbReference type="HOGENOM" id="CLU_808604_0_0_4"/>
<dbReference type="OrthoDB" id="8893470at2"/>
<keyword evidence="3" id="KW-1185">Reference proteome</keyword>
<gene>
    <name evidence="2" type="ordered locus">Rta_09940</name>
</gene>
<dbReference type="RefSeq" id="WP_013900311.1">
    <property type="nucleotide sequence ID" value="NC_015677.1"/>
</dbReference>
<dbReference type="AlphaFoldDB" id="F5XZP9"/>
<reference evidence="3" key="1">
    <citation type="submission" date="2006-01" db="EMBL/GenBank/DDBJ databases">
        <title>Genome of the cyst-dividing bacterium Ramlibacter tataouinensis.</title>
        <authorList>
            <person name="Barakat M."/>
            <person name="Ortet P."/>
            <person name="De Luca G."/>
            <person name="Jourlin-Castelli C."/>
            <person name="Ansaldi M."/>
            <person name="Py B."/>
            <person name="Fichant G."/>
            <person name="Coutinho P."/>
            <person name="Voulhoux R."/>
            <person name="Bastien O."/>
            <person name="Roy S."/>
            <person name="Marechal E."/>
            <person name="Henrissat B."/>
            <person name="Quentin Y."/>
            <person name="Noirot P."/>
            <person name="Filloux A."/>
            <person name="Mejean V."/>
            <person name="DuBow M."/>
            <person name="Barras F."/>
            <person name="Heulin T."/>
        </authorList>
    </citation>
    <scope>NUCLEOTIDE SEQUENCE [LARGE SCALE GENOMIC DNA]</scope>
    <source>
        <strain evidence="3">ATCC BAA-407 / DSM 14655 / LMG 21543 / TTB310</strain>
    </source>
</reference>
<evidence type="ECO:0000313" key="3">
    <source>
        <dbReference type="Proteomes" id="UP000008385"/>
    </source>
</evidence>